<evidence type="ECO:0000256" key="5">
    <source>
        <dbReference type="ARBA" id="ARBA00022982"/>
    </source>
</evidence>
<dbReference type="InterPro" id="IPR006885">
    <property type="entry name" value="NADH_UbQ_FeS_4_mit-like"/>
</dbReference>
<evidence type="ECO:0000313" key="8">
    <source>
        <dbReference type="Proteomes" id="UP000242447"/>
    </source>
</evidence>
<dbReference type="Pfam" id="PF04800">
    <property type="entry name" value="NDUS4"/>
    <property type="match status" value="1"/>
</dbReference>
<keyword evidence="4" id="KW-0809">Transit peptide</keyword>
<dbReference type="RefSeq" id="WP_085785813.1">
    <property type="nucleotide sequence ID" value="NZ_CP019937.1"/>
</dbReference>
<keyword evidence="5" id="KW-0249">Electron transport</keyword>
<keyword evidence="8" id="KW-1185">Reference proteome</keyword>
<keyword evidence="6" id="KW-0472">Membrane</keyword>
<evidence type="ECO:0000256" key="1">
    <source>
        <dbReference type="ARBA" id="ARBA00004370"/>
    </source>
</evidence>
<dbReference type="GO" id="GO:0016020">
    <property type="term" value="C:membrane"/>
    <property type="evidence" value="ECO:0007669"/>
    <property type="project" value="UniProtKB-SubCell"/>
</dbReference>
<dbReference type="Gene3D" id="3.30.160.190">
    <property type="entry name" value="atu1810 like domain"/>
    <property type="match status" value="1"/>
</dbReference>
<keyword evidence="3" id="KW-0679">Respiratory chain</keyword>
<evidence type="ECO:0000256" key="6">
    <source>
        <dbReference type="ARBA" id="ARBA00023136"/>
    </source>
</evidence>
<keyword evidence="7" id="KW-0830">Ubiquinone</keyword>
<protein>
    <submittedName>
        <fullName evidence="7">NADH dehydrogenase (Ubiquinone) Fe-S protein 4</fullName>
    </submittedName>
</protein>
<dbReference type="EMBL" id="CP019937">
    <property type="protein sequence ID" value="ARO14232.1"/>
    <property type="molecule type" value="Genomic_DNA"/>
</dbReference>
<dbReference type="OrthoDB" id="9799572at2"/>
<evidence type="ECO:0000256" key="2">
    <source>
        <dbReference type="ARBA" id="ARBA00022448"/>
    </source>
</evidence>
<name>A0A1W6NYC1_9RHOB</name>
<dbReference type="KEGG" id="kro:BVG79_00880"/>
<dbReference type="STRING" id="92947.BVG79_00880"/>
<proteinExistence type="predicted"/>
<sequence length="103" mass="11593">MTARLYRPARTAMSSGTATAQDWVLEWETTETPKTDPLMGWSGGNDTESQLKLHFARRDDAMAYAATHGLDVVLLPEHGRAPNIRAFGYGENFMTNRRVPWSH</sequence>
<dbReference type="GO" id="GO:0022900">
    <property type="term" value="P:electron transport chain"/>
    <property type="evidence" value="ECO:0007669"/>
    <property type="project" value="InterPro"/>
</dbReference>
<evidence type="ECO:0000256" key="4">
    <source>
        <dbReference type="ARBA" id="ARBA00022946"/>
    </source>
</evidence>
<organism evidence="7 8">
    <name type="scientific">Ketogulonicigenium robustum</name>
    <dbReference type="NCBI Taxonomy" id="92947"/>
    <lineage>
        <taxon>Bacteria</taxon>
        <taxon>Pseudomonadati</taxon>
        <taxon>Pseudomonadota</taxon>
        <taxon>Alphaproteobacteria</taxon>
        <taxon>Rhodobacterales</taxon>
        <taxon>Roseobacteraceae</taxon>
        <taxon>Ketogulonicigenium</taxon>
    </lineage>
</organism>
<accession>A0A1W6NYC1</accession>
<reference evidence="7 8" key="1">
    <citation type="submission" date="2017-02" db="EMBL/GenBank/DDBJ databases">
        <title>Ketogulonicigenium robustum SPU B003 Genome sequencing and assembly.</title>
        <authorList>
            <person name="Li Y."/>
            <person name="Liu L."/>
            <person name="Wang C."/>
            <person name="Zhang M."/>
            <person name="Zhang T."/>
            <person name="Zhang Y."/>
        </authorList>
    </citation>
    <scope>NUCLEOTIDE SEQUENCE [LARGE SCALE GENOMIC DNA]</scope>
    <source>
        <strain evidence="7 8">SPU_B003</strain>
    </source>
</reference>
<dbReference type="InterPro" id="IPR038532">
    <property type="entry name" value="NDUFS4-like_sf"/>
</dbReference>
<dbReference type="AlphaFoldDB" id="A0A1W6NYC1"/>
<keyword evidence="2" id="KW-0813">Transport</keyword>
<gene>
    <name evidence="7" type="ORF">BVG79_00880</name>
</gene>
<evidence type="ECO:0000256" key="3">
    <source>
        <dbReference type="ARBA" id="ARBA00022660"/>
    </source>
</evidence>
<comment type="subcellular location">
    <subcellularLocation>
        <location evidence="1">Membrane</location>
    </subcellularLocation>
</comment>
<evidence type="ECO:0000313" key="7">
    <source>
        <dbReference type="EMBL" id="ARO14232.1"/>
    </source>
</evidence>
<dbReference type="Proteomes" id="UP000242447">
    <property type="component" value="Chromosome"/>
</dbReference>